<feature type="region of interest" description="Disordered" evidence="1">
    <location>
        <begin position="1"/>
        <end position="39"/>
    </location>
</feature>
<sequence length="73" mass="8106">MSGIGHGHQSEISGKKPVRTRLEAEGDRESETGGSTSPCWTTTFKNQSHHKNKSKTLFLSLINYLLLTYGRSI</sequence>
<protein>
    <submittedName>
        <fullName evidence="2">Uncharacterized protein</fullName>
    </submittedName>
</protein>
<proteinExistence type="predicted"/>
<evidence type="ECO:0000256" key="1">
    <source>
        <dbReference type="SAM" id="MobiDB-lite"/>
    </source>
</evidence>
<name>A0A2P5BAI2_PARAD</name>
<dbReference type="AlphaFoldDB" id="A0A2P5BAI2"/>
<reference evidence="3" key="1">
    <citation type="submission" date="2016-06" db="EMBL/GenBank/DDBJ databases">
        <title>Parallel loss of symbiosis genes in relatives of nitrogen-fixing non-legume Parasponia.</title>
        <authorList>
            <person name="Van Velzen R."/>
            <person name="Holmer R."/>
            <person name="Bu F."/>
            <person name="Rutten L."/>
            <person name="Van Zeijl A."/>
            <person name="Liu W."/>
            <person name="Santuari L."/>
            <person name="Cao Q."/>
            <person name="Sharma T."/>
            <person name="Shen D."/>
            <person name="Roswanjaya Y."/>
            <person name="Wardhani T."/>
            <person name="Kalhor M.S."/>
            <person name="Jansen J."/>
            <person name="Van den Hoogen J."/>
            <person name="Gungor B."/>
            <person name="Hartog M."/>
            <person name="Hontelez J."/>
            <person name="Verver J."/>
            <person name="Yang W.-C."/>
            <person name="Schijlen E."/>
            <person name="Repin R."/>
            <person name="Schilthuizen M."/>
            <person name="Schranz E."/>
            <person name="Heidstra R."/>
            <person name="Miyata K."/>
            <person name="Fedorova E."/>
            <person name="Kohlen W."/>
            <person name="Bisseling T."/>
            <person name="Smit S."/>
            <person name="Geurts R."/>
        </authorList>
    </citation>
    <scope>NUCLEOTIDE SEQUENCE [LARGE SCALE GENOMIC DNA]</scope>
    <source>
        <strain evidence="3">cv. WU1-14</strain>
    </source>
</reference>
<dbReference type="OrthoDB" id="10302696at2759"/>
<dbReference type="EMBL" id="JXTB01000323">
    <property type="protein sequence ID" value="PON45802.1"/>
    <property type="molecule type" value="Genomic_DNA"/>
</dbReference>
<dbReference type="Proteomes" id="UP000237105">
    <property type="component" value="Unassembled WGS sequence"/>
</dbReference>
<evidence type="ECO:0000313" key="3">
    <source>
        <dbReference type="Proteomes" id="UP000237105"/>
    </source>
</evidence>
<feature type="compositionally biased region" description="Basic and acidic residues" evidence="1">
    <location>
        <begin position="20"/>
        <end position="31"/>
    </location>
</feature>
<accession>A0A2P5BAI2</accession>
<evidence type="ECO:0000313" key="2">
    <source>
        <dbReference type="EMBL" id="PON45802.1"/>
    </source>
</evidence>
<keyword evidence="3" id="KW-1185">Reference proteome</keyword>
<organism evidence="2 3">
    <name type="scientific">Parasponia andersonii</name>
    <name type="common">Sponia andersonii</name>
    <dbReference type="NCBI Taxonomy" id="3476"/>
    <lineage>
        <taxon>Eukaryota</taxon>
        <taxon>Viridiplantae</taxon>
        <taxon>Streptophyta</taxon>
        <taxon>Embryophyta</taxon>
        <taxon>Tracheophyta</taxon>
        <taxon>Spermatophyta</taxon>
        <taxon>Magnoliopsida</taxon>
        <taxon>eudicotyledons</taxon>
        <taxon>Gunneridae</taxon>
        <taxon>Pentapetalae</taxon>
        <taxon>rosids</taxon>
        <taxon>fabids</taxon>
        <taxon>Rosales</taxon>
        <taxon>Cannabaceae</taxon>
        <taxon>Parasponia</taxon>
    </lineage>
</organism>
<gene>
    <name evidence="2" type="ORF">PanWU01x14_255830</name>
</gene>
<comment type="caution">
    <text evidence="2">The sequence shown here is derived from an EMBL/GenBank/DDBJ whole genome shotgun (WGS) entry which is preliminary data.</text>
</comment>